<proteinExistence type="inferred from homology"/>
<reference evidence="7 8" key="1">
    <citation type="submission" date="2017-09" db="EMBL/GenBank/DDBJ databases">
        <title>The diverse metabolic capabilities of V. boronicumulans make it an excellent choice for continued studies on novel biodegradation.</title>
        <authorList>
            <person name="Sun S."/>
        </authorList>
    </citation>
    <scope>NUCLEOTIDE SEQUENCE [LARGE SCALE GENOMIC DNA]</scope>
    <source>
        <strain evidence="7 8">J1</strain>
    </source>
</reference>
<name>A0A250DNZ6_9BURK</name>
<dbReference type="InterPro" id="IPR004872">
    <property type="entry name" value="Lipoprotein_NlpA"/>
</dbReference>
<keyword evidence="3" id="KW-0732">Signal</keyword>
<evidence type="ECO:0000256" key="2">
    <source>
        <dbReference type="ARBA" id="ARBA00008973"/>
    </source>
</evidence>
<dbReference type="PANTHER" id="PTHR30429:SF0">
    <property type="entry name" value="METHIONINE-BINDING LIPOPROTEIN METQ"/>
    <property type="match status" value="1"/>
</dbReference>
<keyword evidence="4" id="KW-0472">Membrane</keyword>
<dbReference type="AlphaFoldDB" id="A0A250DNZ6"/>
<dbReference type="Pfam" id="PF03180">
    <property type="entry name" value="Lipoprotein_9"/>
    <property type="match status" value="1"/>
</dbReference>
<dbReference type="Proteomes" id="UP000217154">
    <property type="component" value="Chromosome"/>
</dbReference>
<dbReference type="SUPFAM" id="SSF53850">
    <property type="entry name" value="Periplasmic binding protein-like II"/>
    <property type="match status" value="1"/>
</dbReference>
<evidence type="ECO:0000313" key="7">
    <source>
        <dbReference type="EMBL" id="ATA56086.1"/>
    </source>
</evidence>
<evidence type="ECO:0000256" key="5">
    <source>
        <dbReference type="ARBA" id="ARBA00023139"/>
    </source>
</evidence>
<dbReference type="PANTHER" id="PTHR30429">
    <property type="entry name" value="D-METHIONINE-BINDING LIPOPROTEIN METQ"/>
    <property type="match status" value="1"/>
</dbReference>
<accession>A0A250DNZ6</accession>
<dbReference type="EMBL" id="CP023284">
    <property type="protein sequence ID" value="ATA56086.1"/>
    <property type="molecule type" value="Genomic_DNA"/>
</dbReference>
<keyword evidence="6" id="KW-0449">Lipoprotein</keyword>
<dbReference type="GO" id="GO:0016020">
    <property type="term" value="C:membrane"/>
    <property type="evidence" value="ECO:0007669"/>
    <property type="project" value="UniProtKB-SubCell"/>
</dbReference>
<comment type="subcellular location">
    <subcellularLocation>
        <location evidence="1">Membrane</location>
        <topology evidence="1">Lipid-anchor</topology>
    </subcellularLocation>
</comment>
<keyword evidence="5" id="KW-0564">Palmitate</keyword>
<dbReference type="Gene3D" id="3.40.190.10">
    <property type="entry name" value="Periplasmic binding protein-like II"/>
    <property type="match status" value="2"/>
</dbReference>
<evidence type="ECO:0000256" key="6">
    <source>
        <dbReference type="ARBA" id="ARBA00023288"/>
    </source>
</evidence>
<dbReference type="KEGG" id="vbo:CKY39_24715"/>
<protein>
    <submittedName>
        <fullName evidence="7">Methionine-binding protein</fullName>
    </submittedName>
</protein>
<organism evidence="7 8">
    <name type="scientific">Variovorax boronicumulans</name>
    <dbReference type="NCBI Taxonomy" id="436515"/>
    <lineage>
        <taxon>Bacteria</taxon>
        <taxon>Pseudomonadati</taxon>
        <taxon>Pseudomonadota</taxon>
        <taxon>Betaproteobacteria</taxon>
        <taxon>Burkholderiales</taxon>
        <taxon>Comamonadaceae</taxon>
        <taxon>Variovorax</taxon>
    </lineage>
</organism>
<evidence type="ECO:0000256" key="4">
    <source>
        <dbReference type="ARBA" id="ARBA00023136"/>
    </source>
</evidence>
<sequence>MPSLSRAPSWLRRLAPLSGGLALSLLLLAPAHADELRIGFMPGPYRDAFTHGIEPQLKKLGYSIKYVEFSQGVQPNDAVERGQIDANIFQHSLYLNATNKQQGFDLVPVVHVPTPPMGLYSRRHKTLDAVPDGATVTLPADPVNAARALNILAAVGWVTLKPGVSPLSVSERDIASNPKRLKIVPLDAAQAPRSLADADLAAVQGNFAVASGLKLTEALKLEDMTLPYVNVVAVKRSNENAKFAKDIAAAYQSPAFQTFFKANPVWAGYRLPDYFNQ</sequence>
<gene>
    <name evidence="7" type="ORF">CKY39_24715</name>
</gene>
<comment type="similarity">
    <text evidence="2">Belongs to the NlpA lipoprotein family.</text>
</comment>
<evidence type="ECO:0000256" key="3">
    <source>
        <dbReference type="ARBA" id="ARBA00022729"/>
    </source>
</evidence>
<evidence type="ECO:0000313" key="8">
    <source>
        <dbReference type="Proteomes" id="UP000217154"/>
    </source>
</evidence>
<evidence type="ECO:0000256" key="1">
    <source>
        <dbReference type="ARBA" id="ARBA00004635"/>
    </source>
</evidence>
<dbReference type="RefSeq" id="WP_095746337.1">
    <property type="nucleotide sequence ID" value="NZ_CP023284.1"/>
</dbReference>